<dbReference type="EMBL" id="CP012871">
    <property type="protein sequence ID" value="ALR77255.1"/>
    <property type="molecule type" value="Genomic_DNA"/>
</dbReference>
<dbReference type="PROSITE" id="PS50005">
    <property type="entry name" value="TPR"/>
    <property type="match status" value="1"/>
</dbReference>
<dbReference type="Proteomes" id="UP000069162">
    <property type="component" value="Chromosome"/>
</dbReference>
<reference evidence="3" key="1">
    <citation type="submission" date="2015-10" db="EMBL/GenBank/DDBJ databases">
        <title>Complete Genome Sequencing of Klebsiella sp. strain G5.</title>
        <authorList>
            <person name="Chan K.-G."/>
            <person name="Chen J.-W."/>
        </authorList>
    </citation>
    <scope>NUCLEOTIDE SEQUENCE [LARGE SCALE GENOMIC DNA]</scope>
    <source>
        <strain evidence="3">G5</strain>
    </source>
</reference>
<feature type="repeat" description="TPR" evidence="1">
    <location>
        <begin position="49"/>
        <end position="82"/>
    </location>
</feature>
<dbReference type="InterPro" id="IPR019734">
    <property type="entry name" value="TPR_rpt"/>
</dbReference>
<sequence>MIKHLKNHAIPSPNAFDLVEELAQSLIRHRLYKEFYQLMVIVANDDERSDAQFYLGLSSQNMKQKNEAVSAYQHVLTKNPEHHSALFNLLLLCTDHSDTPLLQQIEPYILNFSGDAEQEEELSEAWISAQKRCEDKNVAKRHIITRYLSSFPPLLEDIVRPEDISLRSAVALMALYRCTHAEPHDTDLNSLDESSLSLD</sequence>
<protein>
    <recommendedName>
        <fullName evidence="4">Tetratricopeptide repeat protein</fullName>
    </recommendedName>
</protein>
<evidence type="ECO:0000313" key="2">
    <source>
        <dbReference type="EMBL" id="ALR77255.1"/>
    </source>
</evidence>
<evidence type="ECO:0000256" key="1">
    <source>
        <dbReference type="PROSITE-ProRule" id="PRU00339"/>
    </source>
</evidence>
<accession>A0A806X6Y3</accession>
<evidence type="ECO:0008006" key="4">
    <source>
        <dbReference type="Google" id="ProtNLM"/>
    </source>
</evidence>
<dbReference type="SUPFAM" id="SSF48452">
    <property type="entry name" value="TPR-like"/>
    <property type="match status" value="1"/>
</dbReference>
<dbReference type="AlphaFoldDB" id="A0A806X6Y3"/>
<organism evidence="2 3">
    <name type="scientific">[Enterobacter] lignolyticus</name>
    <dbReference type="NCBI Taxonomy" id="1334193"/>
    <lineage>
        <taxon>Bacteria</taxon>
        <taxon>Pseudomonadati</taxon>
        <taxon>Pseudomonadota</taxon>
        <taxon>Gammaproteobacteria</taxon>
        <taxon>Enterobacterales</taxon>
        <taxon>Enterobacteriaceae</taxon>
        <taxon>Pluralibacter</taxon>
    </lineage>
</organism>
<gene>
    <name evidence="2" type="ORF">AO703_13405</name>
</gene>
<dbReference type="KEGG" id="kle:AO703_13405"/>
<evidence type="ECO:0000313" key="3">
    <source>
        <dbReference type="Proteomes" id="UP000069162"/>
    </source>
</evidence>
<keyword evidence="1" id="KW-0802">TPR repeat</keyword>
<name>A0A806X6Y3_9ENTR</name>
<dbReference type="Gene3D" id="1.25.40.10">
    <property type="entry name" value="Tetratricopeptide repeat domain"/>
    <property type="match status" value="1"/>
</dbReference>
<proteinExistence type="predicted"/>
<dbReference type="InterPro" id="IPR011990">
    <property type="entry name" value="TPR-like_helical_dom_sf"/>
</dbReference>
<dbReference type="RefSeq" id="WP_062741461.1">
    <property type="nucleotide sequence ID" value="NZ_CP012871.1"/>
</dbReference>